<dbReference type="RefSeq" id="WP_150206838.1">
    <property type="nucleotide sequence ID" value="NZ_CP029190.1"/>
</dbReference>
<accession>A0A5P2D0Z5</accession>
<proteinExistence type="predicted"/>
<sequence>MPQTLPPDGTCHDQEAYAVDQTAAPPRRNPGRFLPLRVLCGFFILLVLVFCGAYGLGAAVGPVEPGSVGPAEPGGEMRDHHAGVH</sequence>
<reference evidence="3 4" key="1">
    <citation type="submission" date="2018-05" db="EMBL/GenBank/DDBJ databases">
        <title>Streptomyces venezuelae.</title>
        <authorList>
            <person name="Kim W."/>
            <person name="Lee N."/>
            <person name="Cho B.-K."/>
        </authorList>
    </citation>
    <scope>NUCLEOTIDE SEQUENCE [LARGE SCALE GENOMIC DNA]</scope>
    <source>
        <strain evidence="3 4">ATCC 21782</strain>
    </source>
</reference>
<evidence type="ECO:0000313" key="4">
    <source>
        <dbReference type="Proteomes" id="UP000325211"/>
    </source>
</evidence>
<keyword evidence="2" id="KW-0472">Membrane</keyword>
<keyword evidence="2" id="KW-0812">Transmembrane</keyword>
<feature type="transmembrane region" description="Helical" evidence="2">
    <location>
        <begin position="36"/>
        <end position="56"/>
    </location>
</feature>
<protein>
    <submittedName>
        <fullName evidence="3">Uncharacterized protein</fullName>
    </submittedName>
</protein>
<organism evidence="3 4">
    <name type="scientific">Streptomyces venezuelae</name>
    <dbReference type="NCBI Taxonomy" id="54571"/>
    <lineage>
        <taxon>Bacteria</taxon>
        <taxon>Bacillati</taxon>
        <taxon>Actinomycetota</taxon>
        <taxon>Actinomycetes</taxon>
        <taxon>Kitasatosporales</taxon>
        <taxon>Streptomycetaceae</taxon>
        <taxon>Streptomyces</taxon>
    </lineage>
</organism>
<keyword evidence="2" id="KW-1133">Transmembrane helix</keyword>
<evidence type="ECO:0000256" key="1">
    <source>
        <dbReference type="SAM" id="MobiDB-lite"/>
    </source>
</evidence>
<feature type="region of interest" description="Disordered" evidence="1">
    <location>
        <begin position="64"/>
        <end position="85"/>
    </location>
</feature>
<feature type="compositionally biased region" description="Basic and acidic residues" evidence="1">
    <location>
        <begin position="75"/>
        <end position="85"/>
    </location>
</feature>
<dbReference type="AlphaFoldDB" id="A0A5P2D0Z5"/>
<evidence type="ECO:0000313" key="3">
    <source>
        <dbReference type="EMBL" id="QES47718.1"/>
    </source>
</evidence>
<name>A0A5P2D0Z5_STRVZ</name>
<dbReference type="EMBL" id="CP029190">
    <property type="protein sequence ID" value="QES47718.1"/>
    <property type="molecule type" value="Genomic_DNA"/>
</dbReference>
<evidence type="ECO:0000256" key="2">
    <source>
        <dbReference type="SAM" id="Phobius"/>
    </source>
</evidence>
<dbReference type="Proteomes" id="UP000325211">
    <property type="component" value="Chromosome"/>
</dbReference>
<gene>
    <name evidence="3" type="ORF">DEJ50_07705</name>
</gene>